<sequence>MELLTQQPTTQGPAELFTGHVWFDVIARGEDESRLRVNAVRFSPCARTAWHSHSLGQTLHVTEGIGVVATRDRVIVMRPGDTVHTPPGEEHWHGALPDHFMTHLAMWEDDDATWGEHVTDDEYAAATRSATTGASGER</sequence>
<organism evidence="2 3">
    <name type="scientific">Oryzihumus leptocrescens</name>
    <dbReference type="NCBI Taxonomy" id="297536"/>
    <lineage>
        <taxon>Bacteria</taxon>
        <taxon>Bacillati</taxon>
        <taxon>Actinomycetota</taxon>
        <taxon>Actinomycetes</taxon>
        <taxon>Micrococcales</taxon>
        <taxon>Intrasporangiaceae</taxon>
        <taxon>Oryzihumus</taxon>
    </lineage>
</organism>
<reference evidence="2 3" key="1">
    <citation type="submission" date="2019-06" db="EMBL/GenBank/DDBJ databases">
        <title>Sequencing the genomes of 1000 actinobacteria strains.</title>
        <authorList>
            <person name="Klenk H.-P."/>
        </authorList>
    </citation>
    <scope>NUCLEOTIDE SEQUENCE [LARGE SCALE GENOMIC DNA]</scope>
    <source>
        <strain evidence="2 3">DSM 18082</strain>
    </source>
</reference>
<dbReference type="EMBL" id="VFOQ01000001">
    <property type="protein sequence ID" value="TQL60740.1"/>
    <property type="molecule type" value="Genomic_DNA"/>
</dbReference>
<proteinExistence type="predicted"/>
<dbReference type="Gene3D" id="2.60.120.10">
    <property type="entry name" value="Jelly Rolls"/>
    <property type="match status" value="1"/>
</dbReference>
<protein>
    <submittedName>
        <fullName evidence="2">Quercetin dioxygenase-like cupin family protein</fullName>
    </submittedName>
</protein>
<dbReference type="OrthoDB" id="9802489at2"/>
<dbReference type="InterPro" id="IPR047263">
    <property type="entry name" value="HNL-like_cupin"/>
</dbReference>
<keyword evidence="3" id="KW-1185">Reference proteome</keyword>
<dbReference type="InterPro" id="IPR013096">
    <property type="entry name" value="Cupin_2"/>
</dbReference>
<dbReference type="Proteomes" id="UP000319514">
    <property type="component" value="Unassembled WGS sequence"/>
</dbReference>
<accession>A0A542ZKP9</accession>
<comment type="caution">
    <text evidence="2">The sequence shown here is derived from an EMBL/GenBank/DDBJ whole genome shotgun (WGS) entry which is preliminary data.</text>
</comment>
<feature type="domain" description="Cupin type-2" evidence="1">
    <location>
        <begin position="41"/>
        <end position="94"/>
    </location>
</feature>
<keyword evidence="2" id="KW-0223">Dioxygenase</keyword>
<dbReference type="PANTHER" id="PTHR43698">
    <property type="entry name" value="RIBD C-TERMINAL DOMAIN CONTAINING PROTEIN"/>
    <property type="match status" value="1"/>
</dbReference>
<keyword evidence="2" id="KW-0560">Oxidoreductase</keyword>
<name>A0A542ZKP9_9MICO</name>
<gene>
    <name evidence="2" type="ORF">FB474_2137</name>
</gene>
<dbReference type="RefSeq" id="WP_141788599.1">
    <property type="nucleotide sequence ID" value="NZ_BAAAKX010000002.1"/>
</dbReference>
<dbReference type="Pfam" id="PF07883">
    <property type="entry name" value="Cupin_2"/>
    <property type="match status" value="1"/>
</dbReference>
<dbReference type="InterPro" id="IPR014710">
    <property type="entry name" value="RmlC-like_jellyroll"/>
</dbReference>
<dbReference type="AlphaFoldDB" id="A0A542ZKP9"/>
<evidence type="ECO:0000259" key="1">
    <source>
        <dbReference type="Pfam" id="PF07883"/>
    </source>
</evidence>
<evidence type="ECO:0000313" key="3">
    <source>
        <dbReference type="Proteomes" id="UP000319514"/>
    </source>
</evidence>
<dbReference type="InterPro" id="IPR011051">
    <property type="entry name" value="RmlC_Cupin_sf"/>
</dbReference>
<evidence type="ECO:0000313" key="2">
    <source>
        <dbReference type="EMBL" id="TQL60740.1"/>
    </source>
</evidence>
<dbReference type="PANTHER" id="PTHR43698:SF1">
    <property type="entry name" value="BLL4564 PROTEIN"/>
    <property type="match status" value="1"/>
</dbReference>
<dbReference type="CDD" id="cd02233">
    <property type="entry name" value="cupin_HNL-like"/>
    <property type="match status" value="1"/>
</dbReference>
<dbReference type="GO" id="GO:0051213">
    <property type="term" value="F:dioxygenase activity"/>
    <property type="evidence" value="ECO:0007669"/>
    <property type="project" value="UniProtKB-KW"/>
</dbReference>
<dbReference type="SUPFAM" id="SSF51182">
    <property type="entry name" value="RmlC-like cupins"/>
    <property type="match status" value="1"/>
</dbReference>